<gene>
    <name evidence="1" type="ORF">GCM10016272_14570</name>
</gene>
<reference evidence="2" key="1">
    <citation type="journal article" date="2019" name="Int. J. Syst. Evol. Microbiol.">
        <title>The Global Catalogue of Microorganisms (GCM) 10K type strain sequencing project: providing services to taxonomists for standard genome sequencing and annotation.</title>
        <authorList>
            <consortium name="The Broad Institute Genomics Platform"/>
            <consortium name="The Broad Institute Genome Sequencing Center for Infectious Disease"/>
            <person name="Wu L."/>
            <person name="Ma J."/>
        </authorList>
    </citation>
    <scope>NUCLEOTIDE SEQUENCE [LARGE SCALE GENOMIC DNA]</scope>
    <source>
        <strain evidence="2">KCTC 42280</strain>
    </source>
</reference>
<evidence type="ECO:0000313" key="1">
    <source>
        <dbReference type="EMBL" id="GHD31936.1"/>
    </source>
</evidence>
<comment type="caution">
    <text evidence="1">The sequence shown here is derived from an EMBL/GenBank/DDBJ whole genome shotgun (WGS) entry which is preliminary data.</text>
</comment>
<protein>
    <submittedName>
        <fullName evidence="1">Uncharacterized protein</fullName>
    </submittedName>
</protein>
<sequence>MITGSLMSYKSEWVAILANFKTKINAYLANPNSITVSDLEEVQNEFIAFIDGYSMILRDDACNIQVIDVFNRVYLNKSNTVSDDDTINNLQTLIDSFDTAIIHNKEEKMTTNYNVSGNAQFGNNNSQTNTHNATDININLQTLINEIEKSGDTEAKSKLLDLLNNGTIASILGVTAAEVVKFFS</sequence>
<organism evidence="1 2">
    <name type="scientific">Psychrobacter glaciei</name>
    <dbReference type="NCBI Taxonomy" id="619771"/>
    <lineage>
        <taxon>Bacteria</taxon>
        <taxon>Pseudomonadati</taxon>
        <taxon>Pseudomonadota</taxon>
        <taxon>Gammaproteobacteria</taxon>
        <taxon>Moraxellales</taxon>
        <taxon>Moraxellaceae</taxon>
        <taxon>Psychrobacter</taxon>
    </lineage>
</organism>
<accession>A0ABQ3GRF5</accession>
<evidence type="ECO:0000313" key="2">
    <source>
        <dbReference type="Proteomes" id="UP000610203"/>
    </source>
</evidence>
<dbReference type="EMBL" id="BMZR01000002">
    <property type="protein sequence ID" value="GHD31936.1"/>
    <property type="molecule type" value="Genomic_DNA"/>
</dbReference>
<proteinExistence type="predicted"/>
<name>A0ABQ3GRF5_9GAMM</name>
<dbReference type="Proteomes" id="UP000610203">
    <property type="component" value="Unassembled WGS sequence"/>
</dbReference>
<keyword evidence="2" id="KW-1185">Reference proteome</keyword>